<organism evidence="4 5">
    <name type="scientific">Parthenolecanium corni</name>
    <dbReference type="NCBI Taxonomy" id="536013"/>
    <lineage>
        <taxon>Eukaryota</taxon>
        <taxon>Metazoa</taxon>
        <taxon>Ecdysozoa</taxon>
        <taxon>Arthropoda</taxon>
        <taxon>Hexapoda</taxon>
        <taxon>Insecta</taxon>
        <taxon>Pterygota</taxon>
        <taxon>Neoptera</taxon>
        <taxon>Paraneoptera</taxon>
        <taxon>Hemiptera</taxon>
        <taxon>Sternorrhyncha</taxon>
        <taxon>Coccoidea</taxon>
        <taxon>Coccidae</taxon>
        <taxon>Parthenolecanium</taxon>
    </lineage>
</organism>
<sequence>MGKTYRVVICGMKTVGKTLILEQVIYGSQSRALTTYPTIEDIYVANVETDRGTKEQVRFYDTCGIDPGLSPMSPTGDQSHMMHACGQLARQYNGSTDGYILVYDVSRNDSLDCLITMKKEIDKVRDKKEGFYIIIGHHIGRSKNDPSFVVSKALQWSIKEKLRHFEVNATNRQSLFEPFVFLASKISSAPSKSTFPQLNVVRKSVKAESG</sequence>
<dbReference type="GO" id="GO:0032484">
    <property type="term" value="P:Ral protein signal transduction"/>
    <property type="evidence" value="ECO:0007669"/>
    <property type="project" value="TreeGrafter"/>
</dbReference>
<dbReference type="SUPFAM" id="SSF52540">
    <property type="entry name" value="P-loop containing nucleoside triphosphate hydrolases"/>
    <property type="match status" value="1"/>
</dbReference>
<dbReference type="InterPro" id="IPR042227">
    <property type="entry name" value="KBRS"/>
</dbReference>
<dbReference type="InterPro" id="IPR001806">
    <property type="entry name" value="Small_GTPase"/>
</dbReference>
<evidence type="ECO:0000313" key="4">
    <source>
        <dbReference type="EMBL" id="KAK7601012.1"/>
    </source>
</evidence>
<evidence type="ECO:0000256" key="1">
    <source>
        <dbReference type="ARBA" id="ARBA00008094"/>
    </source>
</evidence>
<dbReference type="Pfam" id="PF00071">
    <property type="entry name" value="Ras"/>
    <property type="match status" value="1"/>
</dbReference>
<dbReference type="GO" id="GO:0032794">
    <property type="term" value="F:GTPase activating protein binding"/>
    <property type="evidence" value="ECO:0007669"/>
    <property type="project" value="TreeGrafter"/>
</dbReference>
<evidence type="ECO:0000256" key="2">
    <source>
        <dbReference type="ARBA" id="ARBA00022741"/>
    </source>
</evidence>
<name>A0AAN9TLQ4_9HEMI</name>
<dbReference type="Gene3D" id="3.40.50.300">
    <property type="entry name" value="P-loop containing nucleotide triphosphate hydrolases"/>
    <property type="match status" value="1"/>
</dbReference>
<dbReference type="PROSITE" id="PS51419">
    <property type="entry name" value="RAB"/>
    <property type="match status" value="1"/>
</dbReference>
<dbReference type="InterPro" id="IPR027417">
    <property type="entry name" value="P-loop_NTPase"/>
</dbReference>
<evidence type="ECO:0008006" key="6">
    <source>
        <dbReference type="Google" id="ProtNLM"/>
    </source>
</evidence>
<comment type="caution">
    <text evidence="4">The sequence shown here is derived from an EMBL/GenBank/DDBJ whole genome shotgun (WGS) entry which is preliminary data.</text>
</comment>
<dbReference type="GO" id="GO:0005525">
    <property type="term" value="F:GTP binding"/>
    <property type="evidence" value="ECO:0007669"/>
    <property type="project" value="UniProtKB-KW"/>
</dbReference>
<keyword evidence="2" id="KW-0547">Nucleotide-binding</keyword>
<proteinExistence type="inferred from homology"/>
<dbReference type="AlphaFoldDB" id="A0AAN9TLQ4"/>
<dbReference type="PANTHER" id="PTHR46152:SF3">
    <property type="entry name" value="NF-KAPPA-B INHIBITOR-INTERACTING RAS-LIKE PROTEIN"/>
    <property type="match status" value="1"/>
</dbReference>
<reference evidence="4 5" key="1">
    <citation type="submission" date="2024-03" db="EMBL/GenBank/DDBJ databases">
        <title>Adaptation during the transition from Ophiocordyceps entomopathogen to insect associate is accompanied by gene loss and intensified selection.</title>
        <authorList>
            <person name="Ward C.M."/>
            <person name="Onetto C.A."/>
            <person name="Borneman A.R."/>
        </authorList>
    </citation>
    <scope>NUCLEOTIDE SEQUENCE [LARGE SCALE GENOMIC DNA]</scope>
    <source>
        <strain evidence="4">AWRI1</strain>
        <tissue evidence="4">Single Adult Female</tissue>
    </source>
</reference>
<accession>A0AAN9TLQ4</accession>
<dbReference type="Proteomes" id="UP001367676">
    <property type="component" value="Unassembled WGS sequence"/>
</dbReference>
<dbReference type="GO" id="GO:0003924">
    <property type="term" value="F:GTPase activity"/>
    <property type="evidence" value="ECO:0007669"/>
    <property type="project" value="InterPro"/>
</dbReference>
<gene>
    <name evidence="4" type="ORF">V9T40_008453</name>
</gene>
<dbReference type="SMART" id="SM00173">
    <property type="entry name" value="RAS"/>
    <property type="match status" value="1"/>
</dbReference>
<dbReference type="GO" id="GO:0043124">
    <property type="term" value="P:negative regulation of canonical NF-kappaB signal transduction"/>
    <property type="evidence" value="ECO:0007669"/>
    <property type="project" value="InterPro"/>
</dbReference>
<dbReference type="PANTHER" id="PTHR46152">
    <property type="entry name" value="NF-KAPPA-B INHIBITOR-INTERACTING RAS-LIKE PROTEIN"/>
    <property type="match status" value="1"/>
</dbReference>
<keyword evidence="5" id="KW-1185">Reference proteome</keyword>
<keyword evidence="3" id="KW-0342">GTP-binding</keyword>
<evidence type="ECO:0000256" key="3">
    <source>
        <dbReference type="ARBA" id="ARBA00023134"/>
    </source>
</evidence>
<comment type="similarity">
    <text evidence="1">Belongs to the small GTPase superfamily. Ras family. KappaB-Ras subfamily.</text>
</comment>
<dbReference type="EMBL" id="JBBCAQ010000010">
    <property type="protein sequence ID" value="KAK7601012.1"/>
    <property type="molecule type" value="Genomic_DNA"/>
</dbReference>
<protein>
    <recommendedName>
        <fullName evidence="6">NF-kappa-B inhibitor-interacting Ras-like protein</fullName>
    </recommendedName>
</protein>
<dbReference type="CDD" id="cd00882">
    <property type="entry name" value="Ras_like_GTPase"/>
    <property type="match status" value="1"/>
</dbReference>
<evidence type="ECO:0000313" key="5">
    <source>
        <dbReference type="Proteomes" id="UP001367676"/>
    </source>
</evidence>